<gene>
    <name evidence="2" type="ORF">GCM10009767_02570</name>
</gene>
<evidence type="ECO:0000313" key="3">
    <source>
        <dbReference type="Proteomes" id="UP001501204"/>
    </source>
</evidence>
<name>A0ABP4W7Y1_9MICC</name>
<comment type="caution">
    <text evidence="2">The sequence shown here is derived from an EMBL/GenBank/DDBJ whole genome shotgun (WGS) entry which is preliminary data.</text>
</comment>
<proteinExistence type="predicted"/>
<keyword evidence="1" id="KW-0812">Transmembrane</keyword>
<dbReference type="Proteomes" id="UP001501204">
    <property type="component" value="Unassembled WGS sequence"/>
</dbReference>
<feature type="transmembrane region" description="Helical" evidence="1">
    <location>
        <begin position="102"/>
        <end position="124"/>
    </location>
</feature>
<accession>A0ABP4W7Y1</accession>
<evidence type="ECO:0000256" key="1">
    <source>
        <dbReference type="SAM" id="Phobius"/>
    </source>
</evidence>
<reference evidence="3" key="1">
    <citation type="journal article" date="2019" name="Int. J. Syst. Evol. Microbiol.">
        <title>The Global Catalogue of Microorganisms (GCM) 10K type strain sequencing project: providing services to taxonomists for standard genome sequencing and annotation.</title>
        <authorList>
            <consortium name="The Broad Institute Genomics Platform"/>
            <consortium name="The Broad Institute Genome Sequencing Center for Infectious Disease"/>
            <person name="Wu L."/>
            <person name="Ma J."/>
        </authorList>
    </citation>
    <scope>NUCLEOTIDE SEQUENCE [LARGE SCALE GENOMIC DNA]</scope>
    <source>
        <strain evidence="3">JCM 14735</strain>
    </source>
</reference>
<keyword evidence="1" id="KW-1133">Transmembrane helix</keyword>
<organism evidence="2 3">
    <name type="scientific">Kocuria aegyptia</name>
    <dbReference type="NCBI Taxonomy" id="330943"/>
    <lineage>
        <taxon>Bacteria</taxon>
        <taxon>Bacillati</taxon>
        <taxon>Actinomycetota</taxon>
        <taxon>Actinomycetes</taxon>
        <taxon>Micrococcales</taxon>
        <taxon>Micrococcaceae</taxon>
        <taxon>Kocuria</taxon>
    </lineage>
</organism>
<dbReference type="EMBL" id="BAAAOA010000005">
    <property type="protein sequence ID" value="GAA1747316.1"/>
    <property type="molecule type" value="Genomic_DNA"/>
</dbReference>
<feature type="transmembrane region" description="Helical" evidence="1">
    <location>
        <begin position="12"/>
        <end position="31"/>
    </location>
</feature>
<protein>
    <submittedName>
        <fullName evidence="2">Uncharacterized protein</fullName>
    </submittedName>
</protein>
<keyword evidence="1" id="KW-0472">Membrane</keyword>
<evidence type="ECO:0000313" key="2">
    <source>
        <dbReference type="EMBL" id="GAA1747316.1"/>
    </source>
</evidence>
<feature type="transmembrane region" description="Helical" evidence="1">
    <location>
        <begin position="52"/>
        <end position="71"/>
    </location>
</feature>
<keyword evidence="3" id="KW-1185">Reference proteome</keyword>
<sequence>MDLTSTAEAVAVAASAVTCFGLLTAAALAGLDTPAGETAGERRKRRNRASDLVMFGASLPVMLMLIITTLVSGPLESDASPFSFTAAAELIRDQALHFYLHALLWAVNALAAVMALAVLVYVAWQMLRRRRRPTSASHGLSVESAC</sequence>
<dbReference type="RefSeq" id="WP_344119118.1">
    <property type="nucleotide sequence ID" value="NZ_BAAAOA010000005.1"/>
</dbReference>